<keyword evidence="4" id="KW-1133">Transmembrane helix</keyword>
<dbReference type="Gramene" id="TVU08647">
    <property type="protein sequence ID" value="TVU08647"/>
    <property type="gene ID" value="EJB05_42058"/>
</dbReference>
<dbReference type="GO" id="GO:0005524">
    <property type="term" value="F:ATP binding"/>
    <property type="evidence" value="ECO:0007669"/>
    <property type="project" value="UniProtKB-UniRule"/>
</dbReference>
<feature type="binding site" evidence="3">
    <location>
        <position position="110"/>
    </location>
    <ligand>
        <name>ATP</name>
        <dbReference type="ChEBI" id="CHEBI:30616"/>
    </ligand>
</feature>
<gene>
    <name evidence="6" type="ORF">EJB05_42058</name>
</gene>
<dbReference type="Gene3D" id="1.10.510.10">
    <property type="entry name" value="Transferase(Phosphotransferase) domain 1"/>
    <property type="match status" value="1"/>
</dbReference>
<reference evidence="6 7" key="1">
    <citation type="journal article" date="2019" name="Sci. Rep.">
        <title>A high-quality genome of Eragrostis curvula grass provides insights into Poaceae evolution and supports new strategies to enhance forage quality.</title>
        <authorList>
            <person name="Carballo J."/>
            <person name="Santos B.A.C.M."/>
            <person name="Zappacosta D."/>
            <person name="Garbus I."/>
            <person name="Selva J.P."/>
            <person name="Gallo C.A."/>
            <person name="Diaz A."/>
            <person name="Albertini E."/>
            <person name="Caccamo M."/>
            <person name="Echenique V."/>
        </authorList>
    </citation>
    <scope>NUCLEOTIDE SEQUENCE [LARGE SCALE GENOMIC DNA]</scope>
    <source>
        <strain evidence="7">cv. Victoria</strain>
        <tissue evidence="6">Leaf</tissue>
    </source>
</reference>
<evidence type="ECO:0000313" key="6">
    <source>
        <dbReference type="EMBL" id="TVU08647.1"/>
    </source>
</evidence>
<feature type="transmembrane region" description="Helical" evidence="4">
    <location>
        <begin position="414"/>
        <end position="432"/>
    </location>
</feature>
<dbReference type="GO" id="GO:0004672">
    <property type="term" value="F:protein kinase activity"/>
    <property type="evidence" value="ECO:0007669"/>
    <property type="project" value="InterPro"/>
</dbReference>
<dbReference type="PROSITE" id="PS00107">
    <property type="entry name" value="PROTEIN_KINASE_ATP"/>
    <property type="match status" value="1"/>
</dbReference>
<feature type="domain" description="Protein kinase" evidence="5">
    <location>
        <begin position="81"/>
        <end position="398"/>
    </location>
</feature>
<keyword evidence="1 3" id="KW-0547">Nucleotide-binding</keyword>
<organism evidence="6 7">
    <name type="scientific">Eragrostis curvula</name>
    <name type="common">weeping love grass</name>
    <dbReference type="NCBI Taxonomy" id="38414"/>
    <lineage>
        <taxon>Eukaryota</taxon>
        <taxon>Viridiplantae</taxon>
        <taxon>Streptophyta</taxon>
        <taxon>Embryophyta</taxon>
        <taxon>Tracheophyta</taxon>
        <taxon>Spermatophyta</taxon>
        <taxon>Magnoliopsida</taxon>
        <taxon>Liliopsida</taxon>
        <taxon>Poales</taxon>
        <taxon>Poaceae</taxon>
        <taxon>PACMAD clade</taxon>
        <taxon>Chloridoideae</taxon>
        <taxon>Eragrostideae</taxon>
        <taxon>Eragrostidinae</taxon>
        <taxon>Eragrostis</taxon>
    </lineage>
</organism>
<proteinExistence type="predicted"/>
<dbReference type="InterPro" id="IPR000719">
    <property type="entry name" value="Prot_kinase_dom"/>
</dbReference>
<dbReference type="SUPFAM" id="SSF56112">
    <property type="entry name" value="Protein kinase-like (PK-like)"/>
    <property type="match status" value="1"/>
</dbReference>
<dbReference type="PANTHER" id="PTHR24055">
    <property type="entry name" value="MITOGEN-ACTIVATED PROTEIN KINASE"/>
    <property type="match status" value="1"/>
</dbReference>
<dbReference type="EMBL" id="RWGY01000039">
    <property type="protein sequence ID" value="TVU08647.1"/>
    <property type="molecule type" value="Genomic_DNA"/>
</dbReference>
<dbReference type="OrthoDB" id="667113at2759"/>
<keyword evidence="4" id="KW-0812">Transmembrane</keyword>
<evidence type="ECO:0000256" key="3">
    <source>
        <dbReference type="PROSITE-ProRule" id="PRU10141"/>
    </source>
</evidence>
<dbReference type="InterPro" id="IPR017441">
    <property type="entry name" value="Protein_kinase_ATP_BS"/>
</dbReference>
<evidence type="ECO:0000256" key="4">
    <source>
        <dbReference type="SAM" id="Phobius"/>
    </source>
</evidence>
<comment type="caution">
    <text evidence="6">The sequence shown here is derived from an EMBL/GenBank/DDBJ whole genome shotgun (WGS) entry which is preliminary data.</text>
</comment>
<evidence type="ECO:0000259" key="5">
    <source>
        <dbReference type="PROSITE" id="PS50011"/>
    </source>
</evidence>
<dbReference type="PROSITE" id="PS50011">
    <property type="entry name" value="PROTEIN_KINASE_DOM"/>
    <property type="match status" value="1"/>
</dbReference>
<protein>
    <recommendedName>
        <fullName evidence="5">Protein kinase domain-containing protein</fullName>
    </recommendedName>
</protein>
<accession>A0A5J9TBS8</accession>
<evidence type="ECO:0000256" key="2">
    <source>
        <dbReference type="ARBA" id="ARBA00022840"/>
    </source>
</evidence>
<name>A0A5J9TBS8_9POAL</name>
<dbReference type="Proteomes" id="UP000324897">
    <property type="component" value="Chromosome 3"/>
</dbReference>
<evidence type="ECO:0000313" key="7">
    <source>
        <dbReference type="Proteomes" id="UP000324897"/>
    </source>
</evidence>
<keyword evidence="4" id="KW-0472">Membrane</keyword>
<sequence>MAQSCFFHTVCCMAAEAERTAARRAAMDSVLSQLFDLSAWRIDIPMDQCESSICEAIYSLGNAASPQETRMGSLLPETGRFVEVPPLGEGKHGVVAKARDDVTGETVAVKTLRPKPLYFADSDDENYEYYEAELNLPHRLLREACFMAACRGHPSLVRLSAIGRNPQSYFLVMEHVGPSLYDVLVDQRGCNPFPERDVRRMMRQVMSGAKAMHDRGVVHRAINPHNILVGDGGVVKIGDFGEATSVSETNLPYYGIMSYASPECLLHAPDAGNSEVADSWSMGCLMLELLTGEDHFNVVVVENDVEGQLYGIFDVLGVPGKATMKAIKPLDCDHELAEKLQQWRARQRRVGKQQRSRLRELVPREVLSAEGYDVLEGLLMINPKKRLTAAAALQLPWFASKDDSPAVSGAHRRVGVVPLIFSYLGLFVPWLFGARDG</sequence>
<dbReference type="Pfam" id="PF00069">
    <property type="entry name" value="Pkinase"/>
    <property type="match status" value="1"/>
</dbReference>
<keyword evidence="2 3" id="KW-0067">ATP-binding</keyword>
<dbReference type="InterPro" id="IPR011009">
    <property type="entry name" value="Kinase-like_dom_sf"/>
</dbReference>
<feature type="non-terminal residue" evidence="6">
    <location>
        <position position="1"/>
    </location>
</feature>
<keyword evidence="7" id="KW-1185">Reference proteome</keyword>
<evidence type="ECO:0000256" key="1">
    <source>
        <dbReference type="ARBA" id="ARBA00022741"/>
    </source>
</evidence>
<dbReference type="Gene3D" id="3.30.200.20">
    <property type="entry name" value="Phosphorylase Kinase, domain 1"/>
    <property type="match status" value="1"/>
</dbReference>
<dbReference type="InterPro" id="IPR050117">
    <property type="entry name" value="MAPK"/>
</dbReference>
<dbReference type="AlphaFoldDB" id="A0A5J9TBS8"/>